<feature type="domain" description="DUF31" evidence="3">
    <location>
        <begin position="299"/>
        <end position="770"/>
    </location>
</feature>
<evidence type="ECO:0000313" key="4">
    <source>
        <dbReference type="EMBL" id="AEM68713.1"/>
    </source>
</evidence>
<dbReference type="AlphaFoldDB" id="A0A7U3ZSH0"/>
<evidence type="ECO:0000256" key="2">
    <source>
        <dbReference type="SAM" id="SignalP"/>
    </source>
</evidence>
<evidence type="ECO:0000256" key="1">
    <source>
        <dbReference type="SAM" id="Coils"/>
    </source>
</evidence>
<accession>A0A7U3ZSH0</accession>
<dbReference type="NCBIfam" id="NF045841">
    <property type="entry name" value="Ig_SerProt_MIP"/>
    <property type="match status" value="1"/>
</dbReference>
<dbReference type="PROSITE" id="PS51257">
    <property type="entry name" value="PROKAR_LIPOPROTEIN"/>
    <property type="match status" value="1"/>
</dbReference>
<protein>
    <submittedName>
        <fullName evidence="4">Lipoprotein</fullName>
    </submittedName>
</protein>
<keyword evidence="2" id="KW-0732">Signal</keyword>
<dbReference type="InterPro" id="IPR022382">
    <property type="entry name" value="Mycoplasma_peptidase_DUF31"/>
</dbReference>
<feature type="coiled-coil region" evidence="1">
    <location>
        <begin position="379"/>
        <end position="429"/>
    </location>
</feature>
<dbReference type="KEGG" id="mpf:MPUT_0335"/>
<evidence type="ECO:0000313" key="5">
    <source>
        <dbReference type="Proteomes" id="UP000008907"/>
    </source>
</evidence>
<dbReference type="Gene3D" id="3.10.450.270">
    <property type="match status" value="1"/>
</dbReference>
<name>A0A7U3ZSH0_MYCPK</name>
<reference evidence="4 5" key="1">
    <citation type="journal article" date="2011" name="J. Bacteriol.">
        <title>Genome Sequence of Mycoplasma putrefaciens Type Strain KS1.</title>
        <authorList>
            <person name="Calcutt M.J."/>
            <person name="Foecking M.F."/>
        </authorList>
    </citation>
    <scope>NUCLEOTIDE SEQUENCE [LARGE SCALE GENOMIC DNA]</scope>
    <source>
        <strain evidence="5">ATCC 15718 / NCTC 10155 / C30 KS-1 / KS-1</strain>
    </source>
</reference>
<dbReference type="NCBIfam" id="NF045842">
    <property type="entry name" value="MIP_near_MIB"/>
    <property type="match status" value="1"/>
</dbReference>
<gene>
    <name evidence="4" type="ordered locus">MPUT_0335</name>
</gene>
<keyword evidence="1" id="KW-0175">Coiled coil</keyword>
<proteinExistence type="predicted"/>
<dbReference type="Proteomes" id="UP000008907">
    <property type="component" value="Chromosome"/>
</dbReference>
<keyword evidence="4" id="KW-0449">Lipoprotein</keyword>
<dbReference type="Pfam" id="PF01732">
    <property type="entry name" value="Mycop_pep_DUF31"/>
    <property type="match status" value="1"/>
</dbReference>
<sequence length="853" mass="97707">MKLLNKLLLISSTSTIVLPSLLVVACNRVTENSISNLSIEQVDDFINSIKSEDDLKKVAEFEFEVVFGRKKSLSETLPTEIEASASSLKIKLREKKYKDNVTISVESARTNRTATANTSNIEGKVTLFISILNRKNNKSQARQLVLSGLSRNAGFDHNSRQEVDPLAAFGGPEGVKKYSENNQKQRFKSDNDTYIKRLESMYNPDGADKAVDIKQRFGLDISQDDQAKFDKLAEEVNFDSYYNAALKGFTLPVYENDNSKMVKKLRINDNPEVNKGPSFTDSLGTDHSKSNGLARTLINETYKTIAEQTFQVKFTYVKDFANEIGLLEKHKALISSWDESKVEDFKNDQIGKLEYQYKIEIEQIERQIKSLFENDEGIKSTRQKEIEEKRLELDKKRKEIEKHNRESLIKLQEKEIQELQKRRNEGKELGSESGTMWIMDYQLDSSDPVKFYFGTNSHVAKALTSKLTAISITRIKDSVEVGQKLMLNSFDPNFETFTFEINEKNKDSISAIFHATDFVNSKPSDYLVKEQADKYKDAGFYADFAVIEFDFEKLLSNKNFHVMSAKKPKDDYKNYEAKKLAKILTNDYSKKEGKQIKFKSDSYLTNYAKIDRPIIIENSDQLDNLENIYVLGYPTSENDYYLDQHEDANQIRDKKTDFSLWINADSKYYGAIIKQEGSSGSYKQNDLLRGNFLSYQIGYRSFIDKPGLTDAFLAAHRVGNDLYTLTQNGQTKQYFNFGLELMPRFYAPAGGASGSSVRNKNNELIAVYHASNNSAKTGLATMFRSPGYNYNDLFGSYNLPQYDLIYGNGKNQKNSYRHEMLKKYNGKLKTKLFKDGFNEKDIPKEFKFPEKSK</sequence>
<feature type="signal peptide" evidence="2">
    <location>
        <begin position="1"/>
        <end position="25"/>
    </location>
</feature>
<feature type="chain" id="PRO_5031024709" evidence="2">
    <location>
        <begin position="26"/>
        <end position="853"/>
    </location>
</feature>
<organism evidence="4 5">
    <name type="scientific">Mycoplasma putrefaciens (strain ATCC 15718 / NCTC 10155 / C30 KS-1 / KS-1)</name>
    <dbReference type="NCBI Taxonomy" id="743965"/>
    <lineage>
        <taxon>Bacteria</taxon>
        <taxon>Bacillati</taxon>
        <taxon>Mycoplasmatota</taxon>
        <taxon>Mollicutes</taxon>
        <taxon>Mycoplasmataceae</taxon>
        <taxon>Mycoplasma</taxon>
    </lineage>
</organism>
<dbReference type="RefSeq" id="WP_014035069.1">
    <property type="nucleotide sequence ID" value="NC_015946.1"/>
</dbReference>
<dbReference type="EMBL" id="CP003021">
    <property type="protein sequence ID" value="AEM68713.1"/>
    <property type="molecule type" value="Genomic_DNA"/>
</dbReference>
<evidence type="ECO:0000259" key="3">
    <source>
        <dbReference type="Pfam" id="PF01732"/>
    </source>
</evidence>